<protein>
    <recommendedName>
        <fullName evidence="5">DUF4175 family protein</fullName>
    </recommendedName>
</protein>
<feature type="region of interest" description="Disordered" evidence="1">
    <location>
        <begin position="753"/>
        <end position="810"/>
    </location>
</feature>
<feature type="region of interest" description="Disordered" evidence="1">
    <location>
        <begin position="823"/>
        <end position="879"/>
    </location>
</feature>
<dbReference type="AlphaFoldDB" id="A0A432MJ44"/>
<feature type="compositionally biased region" description="Low complexity" evidence="1">
    <location>
        <begin position="1088"/>
        <end position="1105"/>
    </location>
</feature>
<dbReference type="EMBL" id="RYZH01000025">
    <property type="protein sequence ID" value="RUL87176.1"/>
    <property type="molecule type" value="Genomic_DNA"/>
</dbReference>
<feature type="region of interest" description="Disordered" evidence="1">
    <location>
        <begin position="973"/>
        <end position="1176"/>
    </location>
</feature>
<feature type="transmembrane region" description="Helical" evidence="2">
    <location>
        <begin position="148"/>
        <end position="166"/>
    </location>
</feature>
<dbReference type="Proteomes" id="UP000280296">
    <property type="component" value="Unassembled WGS sequence"/>
</dbReference>
<feature type="compositionally biased region" description="Gly residues" evidence="1">
    <location>
        <begin position="1160"/>
        <end position="1172"/>
    </location>
</feature>
<keyword evidence="2" id="KW-1133">Transmembrane helix</keyword>
<feature type="compositionally biased region" description="Basic and acidic residues" evidence="1">
    <location>
        <begin position="778"/>
        <end position="794"/>
    </location>
</feature>
<evidence type="ECO:0008006" key="5">
    <source>
        <dbReference type="Google" id="ProtNLM"/>
    </source>
</evidence>
<sequence length="1280" mass="139317">MSGELREALGEVARRVRSVRLWAALAACWLAWMLLGVGLATLAGLGVAMPTGWRLALPFVSLAAASGLLVAAAVYRSVRDPRRIARRIERRFPELATGLIVAVEDGSDPKAIRSGFLHQEVVRGVLAHRGSHDWEASVPSWSIWASELCHAATLGGLIVVALFLALRGGPPGPEGSASAADAGRIASGLVVEPGDTEIERGTSLLVVARFNDAVPGEAELVLEGEGLPSADSRRAMARSLEDPTFAARVDRVETDLSYRIAFAGRSSETYRVRVFDFPQVLRIDADLDFPDYTGLDPKTVEDIRHVTAIEGTGLGLRVRLNKEVASARLVDGEEIIDLTPVGDGSGTYSASLTLADPRRYRIELVDTEGRSNKEPTELAVNVTRNRPPDLRIARPARDVRVSPIEELELAASIEDDFGIVRHGVTVMLAGEEPTELVLGEPGTGVKQAEAGHLIAFESLDVEPDELASYHFWAEDVGPDGSPRRTFGDLFFAEIRPFEEIFRQGEPPSGGPQHQGQGPQGGAGQQAMELAELQKQIINATWSLLRRESPRSAPSEAFGTDVEVVLSSQRSAVEQAGALSGELQDPESIAALEQAIGFMNEAVDRLSEAKEGADAGPLDAAISSEQAAYQALLRLRDREFQVVRGQPGQAGGGGGAGGPSQRQLQQLELSNDENRYEQRSSAEQAIAEQSQADRELRQVLNRLRELARRQEDLNDRVQELQSALEAAESEEEREEIERQLKRLREQQQQLLRDADELRERMEREENRDRLADARQQVEQSREHLRRASEALEEGRLSQAITEGTRAGRQLDELGEQLRRRTSERFAEDLQQMREQARQLAEEQRQLTERLAEGEAGARRSLRDGAEDDAPERRLEGQRDRLDQLLDRMRQTVQDAEEDEPLLAEELFEAVRRADDQAIGEAIDAAQQLAGLGINEEAARASEAAAEGLDQLREGVERAADRVLGDDTTALRLARNELDDLAEQVGREIDRALGRERGEQSGAAEPSPSGQPGEGASPEGDRPGAGRAPGLDRQGEPGRRAERGQPGGRPGEPSEGEQADPGPRSAQRSQDQDQPGEGRPGEGQPGAGQPGENQPGEGQQAGEQQGQGQQGSRGQGQEGQQGGPGGQRGGQGGLRGEPTGDRPAEGGGGGSGGLDDLLDGFRIGGRSGPGGPIVGDGFREWSDRMRDVEELLDDPELSAEAARIRDRVRGAREEFRRHAREPDWEKLQDLVAEPIRELRDRVAEELRRLESPDDLVPIDRDPVPPRFAEGVRRYFERLGSGE</sequence>
<dbReference type="OrthoDB" id="221248at2"/>
<gene>
    <name evidence="3" type="ORF">TsocGM_13955</name>
</gene>
<evidence type="ECO:0000256" key="2">
    <source>
        <dbReference type="SAM" id="Phobius"/>
    </source>
</evidence>
<feature type="compositionally biased region" description="Low complexity" evidence="1">
    <location>
        <begin position="503"/>
        <end position="516"/>
    </location>
</feature>
<feature type="compositionally biased region" description="Gly residues" evidence="1">
    <location>
        <begin position="1106"/>
        <end position="1133"/>
    </location>
</feature>
<evidence type="ECO:0000313" key="4">
    <source>
        <dbReference type="Proteomes" id="UP000280296"/>
    </source>
</evidence>
<organism evidence="3 4">
    <name type="scientific">Tautonia sociabilis</name>
    <dbReference type="NCBI Taxonomy" id="2080755"/>
    <lineage>
        <taxon>Bacteria</taxon>
        <taxon>Pseudomonadati</taxon>
        <taxon>Planctomycetota</taxon>
        <taxon>Planctomycetia</taxon>
        <taxon>Isosphaerales</taxon>
        <taxon>Isosphaeraceae</taxon>
        <taxon>Tautonia</taxon>
    </lineage>
</organism>
<evidence type="ECO:0000313" key="3">
    <source>
        <dbReference type="EMBL" id="RUL87176.1"/>
    </source>
</evidence>
<reference evidence="3 4" key="2">
    <citation type="submission" date="2019-01" db="EMBL/GenBank/DDBJ databases">
        <title>Tautonia sociabilis, a novel thermotolerant planctomycete of Isosphaeraceae family, isolated from a 4000 m deep subterranean habitat.</title>
        <authorList>
            <person name="Kovaleva O.L."/>
            <person name="Elcheninov A.G."/>
            <person name="Van Heerden E."/>
            <person name="Toshchakov S.V."/>
            <person name="Novikov A."/>
            <person name="Bonch-Osmolovskaya E.A."/>
            <person name="Kublanov I.V."/>
        </authorList>
    </citation>
    <scope>NUCLEOTIDE SEQUENCE [LARGE SCALE GENOMIC DNA]</scope>
    <source>
        <strain evidence="3 4">GM2012</strain>
    </source>
</reference>
<proteinExistence type="predicted"/>
<feature type="compositionally biased region" description="Basic and acidic residues" evidence="1">
    <location>
        <begin position="753"/>
        <end position="771"/>
    </location>
</feature>
<feature type="region of interest" description="Disordered" evidence="1">
    <location>
        <begin position="670"/>
        <end position="691"/>
    </location>
</feature>
<feature type="transmembrane region" description="Helical" evidence="2">
    <location>
        <begin position="55"/>
        <end position="78"/>
    </location>
</feature>
<feature type="compositionally biased region" description="Basic and acidic residues" evidence="1">
    <location>
        <begin position="983"/>
        <end position="997"/>
    </location>
</feature>
<reference evidence="3 4" key="1">
    <citation type="submission" date="2018-12" db="EMBL/GenBank/DDBJ databases">
        <authorList>
            <person name="Toschakov S.V."/>
        </authorList>
    </citation>
    <scope>NUCLEOTIDE SEQUENCE [LARGE SCALE GENOMIC DNA]</scope>
    <source>
        <strain evidence="3 4">GM2012</strain>
    </source>
</reference>
<comment type="caution">
    <text evidence="3">The sequence shown here is derived from an EMBL/GenBank/DDBJ whole genome shotgun (WGS) entry which is preliminary data.</text>
</comment>
<evidence type="ECO:0000256" key="1">
    <source>
        <dbReference type="SAM" id="MobiDB-lite"/>
    </source>
</evidence>
<accession>A0A432MJ44</accession>
<keyword evidence="2" id="KW-0812">Transmembrane</keyword>
<keyword evidence="4" id="KW-1185">Reference proteome</keyword>
<dbReference type="RefSeq" id="WP_126726082.1">
    <property type="nucleotide sequence ID" value="NZ_RYZH01000025.1"/>
</dbReference>
<feature type="compositionally biased region" description="Basic and acidic residues" evidence="1">
    <location>
        <begin position="1031"/>
        <end position="1041"/>
    </location>
</feature>
<feature type="compositionally biased region" description="Low complexity" evidence="1">
    <location>
        <begin position="680"/>
        <end position="689"/>
    </location>
</feature>
<keyword evidence="2" id="KW-0472">Membrane</keyword>
<name>A0A432MJ44_9BACT</name>
<feature type="transmembrane region" description="Helical" evidence="2">
    <location>
        <begin position="21"/>
        <end position="49"/>
    </location>
</feature>
<feature type="region of interest" description="Disordered" evidence="1">
    <location>
        <begin position="501"/>
        <end position="526"/>
    </location>
</feature>